<sequence length="207" mass="22252">MVKKRARARTHGGHRIGVSRRGSRTETGKRLHSREGEATGALETDGDGGHGCCLLSARDTRAEQEGRQCGFLDPLPWRADSSIPFHARASGPDSCYSGALHRVGRNMTDRIRKETNLNGVGEGERDDVAREKSGVGGESCGRCVDESVEGGVRELRPARYGNCATGREGGGRLLEQHRQRGGLHRRHGHGGNRGEQSGDGLLRGGLP</sequence>
<name>A0A1D6Q011_MAIZE</name>
<evidence type="ECO:0000313" key="2">
    <source>
        <dbReference type="EMBL" id="AQK51994.1"/>
    </source>
</evidence>
<feature type="compositionally biased region" description="Basic and acidic residues" evidence="1">
    <location>
        <begin position="23"/>
        <end position="37"/>
    </location>
</feature>
<protein>
    <submittedName>
        <fullName evidence="2">Uncharacterized protein</fullName>
    </submittedName>
</protein>
<dbReference type="EMBL" id="CM000780">
    <property type="protein sequence ID" value="AQK51994.1"/>
    <property type="molecule type" value="Genomic_DNA"/>
</dbReference>
<organism evidence="2">
    <name type="scientific">Zea mays</name>
    <name type="common">Maize</name>
    <dbReference type="NCBI Taxonomy" id="4577"/>
    <lineage>
        <taxon>Eukaryota</taxon>
        <taxon>Viridiplantae</taxon>
        <taxon>Streptophyta</taxon>
        <taxon>Embryophyta</taxon>
        <taxon>Tracheophyta</taxon>
        <taxon>Spermatophyta</taxon>
        <taxon>Magnoliopsida</taxon>
        <taxon>Liliopsida</taxon>
        <taxon>Poales</taxon>
        <taxon>Poaceae</taxon>
        <taxon>PACMAD clade</taxon>
        <taxon>Panicoideae</taxon>
        <taxon>Andropogonodae</taxon>
        <taxon>Andropogoneae</taxon>
        <taxon>Tripsacinae</taxon>
        <taxon>Zea</taxon>
    </lineage>
</organism>
<dbReference type="AlphaFoldDB" id="A0A1D6Q011"/>
<feature type="region of interest" description="Disordered" evidence="1">
    <location>
        <begin position="160"/>
        <end position="207"/>
    </location>
</feature>
<accession>A0A1D6Q011</accession>
<reference evidence="2" key="1">
    <citation type="submission" date="2015-12" db="EMBL/GenBank/DDBJ databases">
        <title>Update maize B73 reference genome by single molecule sequencing technologies.</title>
        <authorList>
            <consortium name="Maize Genome Sequencing Project"/>
            <person name="Ware D."/>
        </authorList>
    </citation>
    <scope>NUCLEOTIDE SEQUENCE</scope>
    <source>
        <tissue evidence="2">Seedling</tissue>
    </source>
</reference>
<feature type="compositionally biased region" description="Basic residues" evidence="1">
    <location>
        <begin position="179"/>
        <end position="190"/>
    </location>
</feature>
<feature type="region of interest" description="Disordered" evidence="1">
    <location>
        <begin position="118"/>
        <end position="141"/>
    </location>
</feature>
<dbReference type="InParanoid" id="A0A1D6Q011"/>
<feature type="compositionally biased region" description="Basic and acidic residues" evidence="1">
    <location>
        <begin position="122"/>
        <end position="133"/>
    </location>
</feature>
<feature type="region of interest" description="Disordered" evidence="1">
    <location>
        <begin position="1"/>
        <end position="47"/>
    </location>
</feature>
<proteinExistence type="predicted"/>
<evidence type="ECO:0000256" key="1">
    <source>
        <dbReference type="SAM" id="MobiDB-lite"/>
    </source>
</evidence>
<feature type="compositionally biased region" description="Basic residues" evidence="1">
    <location>
        <begin position="1"/>
        <end position="22"/>
    </location>
</feature>
<gene>
    <name evidence="2" type="ORF">ZEAMMB73_Zm00001d050129</name>
</gene>